<gene>
    <name evidence="1" type="ORF">Tci_059873</name>
</gene>
<name>A0A6L2NTG3_TANCI</name>
<protein>
    <submittedName>
        <fullName evidence="1">Uncharacterized protein</fullName>
    </submittedName>
</protein>
<organism evidence="1">
    <name type="scientific">Tanacetum cinerariifolium</name>
    <name type="common">Dalmatian daisy</name>
    <name type="synonym">Chrysanthemum cinerariifolium</name>
    <dbReference type="NCBI Taxonomy" id="118510"/>
    <lineage>
        <taxon>Eukaryota</taxon>
        <taxon>Viridiplantae</taxon>
        <taxon>Streptophyta</taxon>
        <taxon>Embryophyta</taxon>
        <taxon>Tracheophyta</taxon>
        <taxon>Spermatophyta</taxon>
        <taxon>Magnoliopsida</taxon>
        <taxon>eudicotyledons</taxon>
        <taxon>Gunneridae</taxon>
        <taxon>Pentapetalae</taxon>
        <taxon>asterids</taxon>
        <taxon>campanulids</taxon>
        <taxon>Asterales</taxon>
        <taxon>Asteraceae</taxon>
        <taxon>Asteroideae</taxon>
        <taxon>Anthemideae</taxon>
        <taxon>Anthemidinae</taxon>
        <taxon>Tanacetum</taxon>
    </lineage>
</organism>
<accession>A0A6L2NTG3</accession>
<sequence length="205" mass="23946">MPEHQSDIFVIFTVTMEILLEPTSNKLLVGDVGDSIWIDLMTLDINLAAKPCQGDSLEFYLIRAVFILINGEPWLLQPYSMKARNRKLPDQDQLNRTNVDIPGIEASDPYSIVDEPRLRLIYLNNKEEKRVMDLLEIVKFCDATLEKVLKEIKLKIFETEFLKKALLLGDLDLKIMKAYKREITKRLRHHEQMRRWESLVNEGDC</sequence>
<reference evidence="1" key="1">
    <citation type="journal article" date="2019" name="Sci. Rep.">
        <title>Draft genome of Tanacetum cinerariifolium, the natural source of mosquito coil.</title>
        <authorList>
            <person name="Yamashiro T."/>
            <person name="Shiraishi A."/>
            <person name="Satake H."/>
            <person name="Nakayama K."/>
        </authorList>
    </citation>
    <scope>NUCLEOTIDE SEQUENCE</scope>
</reference>
<proteinExistence type="predicted"/>
<dbReference type="EMBL" id="BKCJ010009633">
    <property type="protein sequence ID" value="GEU87895.1"/>
    <property type="molecule type" value="Genomic_DNA"/>
</dbReference>
<dbReference type="AlphaFoldDB" id="A0A6L2NTG3"/>
<evidence type="ECO:0000313" key="1">
    <source>
        <dbReference type="EMBL" id="GEU87895.1"/>
    </source>
</evidence>
<comment type="caution">
    <text evidence="1">The sequence shown here is derived from an EMBL/GenBank/DDBJ whole genome shotgun (WGS) entry which is preliminary data.</text>
</comment>